<evidence type="ECO:0000256" key="1">
    <source>
        <dbReference type="ARBA" id="ARBA00022649"/>
    </source>
</evidence>
<feature type="non-terminal residue" evidence="2">
    <location>
        <position position="1"/>
    </location>
</feature>
<dbReference type="Pfam" id="PF05016">
    <property type="entry name" value="ParE_toxin"/>
    <property type="match status" value="1"/>
</dbReference>
<reference evidence="3" key="1">
    <citation type="submission" date="2016-08" db="EMBL/GenBank/DDBJ databases">
        <authorList>
            <person name="Merda D."/>
            <person name="Briand M."/>
            <person name="Taghouti G."/>
            <person name="Carrere S."/>
            <person name="Gouzy J."/>
            <person name="Portier P."/>
            <person name="Jacques M.-A."/>
            <person name="Fischer-Le Saux M."/>
        </authorList>
    </citation>
    <scope>NUCLEOTIDE SEQUENCE [LARGE SCALE GENOMIC DNA]</scope>
    <source>
        <strain evidence="3">CFBP1156</strain>
    </source>
</reference>
<sequence length="73" mass="8651">AARKVAAWLLLRSRQLGEPPLLGRRLPEYPGEDLRELLERPWRIIYRVTPEVIEIVTVRHYRQLLPDNPDQLV</sequence>
<dbReference type="AlphaFoldDB" id="A0A2S7EMH9"/>
<protein>
    <recommendedName>
        <fullName evidence="4">Type II toxin-antitoxin system RelE/ParE family toxin</fullName>
    </recommendedName>
</protein>
<organism evidence="2 3">
    <name type="scientific">Xanthomonas hyacinthi</name>
    <dbReference type="NCBI Taxonomy" id="56455"/>
    <lineage>
        <taxon>Bacteria</taxon>
        <taxon>Pseudomonadati</taxon>
        <taxon>Pseudomonadota</taxon>
        <taxon>Gammaproteobacteria</taxon>
        <taxon>Lysobacterales</taxon>
        <taxon>Lysobacteraceae</taxon>
        <taxon>Xanthomonas</taxon>
    </lineage>
</organism>
<evidence type="ECO:0000313" key="2">
    <source>
        <dbReference type="EMBL" id="PPU91707.1"/>
    </source>
</evidence>
<accession>A0A2S7EMH9</accession>
<dbReference type="Proteomes" id="UP000238261">
    <property type="component" value="Unassembled WGS sequence"/>
</dbReference>
<proteinExistence type="predicted"/>
<comment type="caution">
    <text evidence="2">The sequence shown here is derived from an EMBL/GenBank/DDBJ whole genome shotgun (WGS) entry which is preliminary data.</text>
</comment>
<dbReference type="Gene3D" id="3.30.2310.20">
    <property type="entry name" value="RelE-like"/>
    <property type="match status" value="1"/>
</dbReference>
<evidence type="ECO:0000313" key="3">
    <source>
        <dbReference type="Proteomes" id="UP000238261"/>
    </source>
</evidence>
<name>A0A2S7EMH9_9XANT</name>
<gene>
    <name evidence="2" type="ORF">XhyaCFBP1156_21190</name>
</gene>
<keyword evidence="1" id="KW-1277">Toxin-antitoxin system</keyword>
<dbReference type="InterPro" id="IPR035093">
    <property type="entry name" value="RelE/ParE_toxin_dom_sf"/>
</dbReference>
<evidence type="ECO:0008006" key="4">
    <source>
        <dbReference type="Google" id="ProtNLM"/>
    </source>
</evidence>
<dbReference type="EMBL" id="MDEG01000071">
    <property type="protein sequence ID" value="PPU91707.1"/>
    <property type="molecule type" value="Genomic_DNA"/>
</dbReference>
<keyword evidence="3" id="KW-1185">Reference proteome</keyword>
<dbReference type="RefSeq" id="WP_104559075.1">
    <property type="nucleotide sequence ID" value="NZ_MDEG01000071.1"/>
</dbReference>
<dbReference type="InterPro" id="IPR007712">
    <property type="entry name" value="RelE/ParE_toxin"/>
</dbReference>